<evidence type="ECO:0000313" key="3">
    <source>
        <dbReference type="Proteomes" id="UP000054485"/>
    </source>
</evidence>
<protein>
    <submittedName>
        <fullName evidence="2">Uncharacterized protein</fullName>
    </submittedName>
</protein>
<proteinExistence type="predicted"/>
<accession>A0A0D0BM61</accession>
<dbReference type="EMBL" id="KN835153">
    <property type="protein sequence ID" value="KIK46937.1"/>
    <property type="molecule type" value="Genomic_DNA"/>
</dbReference>
<gene>
    <name evidence="2" type="ORF">CY34DRAFT_799929</name>
</gene>
<dbReference type="InParanoid" id="A0A0D0BM61"/>
<sequence length="64" mass="6601">MRLSLVLAVVAALAVSISATEEIACAVVCVYDRDCAGCDDSAYRSLQCAPDSVCVVGRASAFTL</sequence>
<reference evidence="2 3" key="1">
    <citation type="submission" date="2014-04" db="EMBL/GenBank/DDBJ databases">
        <authorList>
            <consortium name="DOE Joint Genome Institute"/>
            <person name="Kuo A."/>
            <person name="Ruytinx J."/>
            <person name="Rineau F."/>
            <person name="Colpaert J."/>
            <person name="Kohler A."/>
            <person name="Nagy L.G."/>
            <person name="Floudas D."/>
            <person name="Copeland A."/>
            <person name="Barry K.W."/>
            <person name="Cichocki N."/>
            <person name="Veneault-Fourrey C."/>
            <person name="LaButti K."/>
            <person name="Lindquist E.A."/>
            <person name="Lipzen A."/>
            <person name="Lundell T."/>
            <person name="Morin E."/>
            <person name="Murat C."/>
            <person name="Sun H."/>
            <person name="Tunlid A."/>
            <person name="Henrissat B."/>
            <person name="Grigoriev I.V."/>
            <person name="Hibbett D.S."/>
            <person name="Martin F."/>
            <person name="Nordberg H.P."/>
            <person name="Cantor M.N."/>
            <person name="Hua S.X."/>
        </authorList>
    </citation>
    <scope>NUCLEOTIDE SEQUENCE [LARGE SCALE GENOMIC DNA]</scope>
    <source>
        <strain evidence="2 3">UH-Slu-Lm8-n1</strain>
    </source>
</reference>
<evidence type="ECO:0000313" key="2">
    <source>
        <dbReference type="EMBL" id="KIK46937.1"/>
    </source>
</evidence>
<organism evidence="2 3">
    <name type="scientific">Suillus luteus UH-Slu-Lm8-n1</name>
    <dbReference type="NCBI Taxonomy" id="930992"/>
    <lineage>
        <taxon>Eukaryota</taxon>
        <taxon>Fungi</taxon>
        <taxon>Dikarya</taxon>
        <taxon>Basidiomycota</taxon>
        <taxon>Agaricomycotina</taxon>
        <taxon>Agaricomycetes</taxon>
        <taxon>Agaricomycetidae</taxon>
        <taxon>Boletales</taxon>
        <taxon>Suillineae</taxon>
        <taxon>Suillaceae</taxon>
        <taxon>Suillus</taxon>
    </lineage>
</organism>
<dbReference type="AlphaFoldDB" id="A0A0D0BM61"/>
<dbReference type="HOGENOM" id="CLU_2962414_0_0_1"/>
<feature type="chain" id="PRO_5002207809" evidence="1">
    <location>
        <begin position="20"/>
        <end position="64"/>
    </location>
</feature>
<dbReference type="Proteomes" id="UP000054485">
    <property type="component" value="Unassembled WGS sequence"/>
</dbReference>
<keyword evidence="3" id="KW-1185">Reference proteome</keyword>
<evidence type="ECO:0000256" key="1">
    <source>
        <dbReference type="SAM" id="SignalP"/>
    </source>
</evidence>
<reference evidence="3" key="2">
    <citation type="submission" date="2015-01" db="EMBL/GenBank/DDBJ databases">
        <title>Evolutionary Origins and Diversification of the Mycorrhizal Mutualists.</title>
        <authorList>
            <consortium name="DOE Joint Genome Institute"/>
            <consortium name="Mycorrhizal Genomics Consortium"/>
            <person name="Kohler A."/>
            <person name="Kuo A."/>
            <person name="Nagy L.G."/>
            <person name="Floudas D."/>
            <person name="Copeland A."/>
            <person name="Barry K.W."/>
            <person name="Cichocki N."/>
            <person name="Veneault-Fourrey C."/>
            <person name="LaButti K."/>
            <person name="Lindquist E.A."/>
            <person name="Lipzen A."/>
            <person name="Lundell T."/>
            <person name="Morin E."/>
            <person name="Murat C."/>
            <person name="Riley R."/>
            <person name="Ohm R."/>
            <person name="Sun H."/>
            <person name="Tunlid A."/>
            <person name="Henrissat B."/>
            <person name="Grigoriev I.V."/>
            <person name="Hibbett D.S."/>
            <person name="Martin F."/>
        </authorList>
    </citation>
    <scope>NUCLEOTIDE SEQUENCE [LARGE SCALE GENOMIC DNA]</scope>
    <source>
        <strain evidence="3">UH-Slu-Lm8-n1</strain>
    </source>
</reference>
<dbReference type="OrthoDB" id="10411160at2759"/>
<name>A0A0D0BM61_9AGAM</name>
<feature type="signal peptide" evidence="1">
    <location>
        <begin position="1"/>
        <end position="19"/>
    </location>
</feature>
<keyword evidence="1" id="KW-0732">Signal</keyword>